<keyword evidence="3" id="KW-1185">Reference proteome</keyword>
<proteinExistence type="predicted"/>
<reference evidence="2" key="2">
    <citation type="submission" date="2023-06" db="EMBL/GenBank/DDBJ databases">
        <authorList>
            <consortium name="Lawrence Berkeley National Laboratory"/>
            <person name="Mondo S.J."/>
            <person name="Hensen N."/>
            <person name="Bonometti L."/>
            <person name="Westerberg I."/>
            <person name="Brannstrom I.O."/>
            <person name="Guillou S."/>
            <person name="Cros-Aarteil S."/>
            <person name="Calhoun S."/>
            <person name="Haridas S."/>
            <person name="Kuo A."/>
            <person name="Pangilinan J."/>
            <person name="Riley R."/>
            <person name="Labutti K."/>
            <person name="Andreopoulos B."/>
            <person name="Lipzen A."/>
            <person name="Chen C."/>
            <person name="Yanf M."/>
            <person name="Daum C."/>
            <person name="Ng V."/>
            <person name="Clum A."/>
            <person name="Steindorff A."/>
            <person name="Ohm R."/>
            <person name="Martin F."/>
            <person name="Silar P."/>
            <person name="Natvig D."/>
            <person name="Lalanne C."/>
            <person name="Gautier V."/>
            <person name="Ament-Velasquez S.L."/>
            <person name="Kruys A."/>
            <person name="Hutchinson M.I."/>
            <person name="Powell A.J."/>
            <person name="Barry K."/>
            <person name="Miller A.N."/>
            <person name="Grigoriev I.V."/>
            <person name="Debuchy R."/>
            <person name="Gladieux P."/>
            <person name="Thoren M.H."/>
            <person name="Johannesson H."/>
        </authorList>
    </citation>
    <scope>NUCLEOTIDE SEQUENCE</scope>
    <source>
        <strain evidence="2">PSN324</strain>
    </source>
</reference>
<dbReference type="AlphaFoldDB" id="A0AAV9HVT9"/>
<gene>
    <name evidence="2" type="ORF">QBC42DRAFT_345189</name>
</gene>
<dbReference type="Proteomes" id="UP001321749">
    <property type="component" value="Unassembled WGS sequence"/>
</dbReference>
<evidence type="ECO:0000313" key="2">
    <source>
        <dbReference type="EMBL" id="KAK4463809.1"/>
    </source>
</evidence>
<organism evidence="2 3">
    <name type="scientific">Cladorrhinum samala</name>
    <dbReference type="NCBI Taxonomy" id="585594"/>
    <lineage>
        <taxon>Eukaryota</taxon>
        <taxon>Fungi</taxon>
        <taxon>Dikarya</taxon>
        <taxon>Ascomycota</taxon>
        <taxon>Pezizomycotina</taxon>
        <taxon>Sordariomycetes</taxon>
        <taxon>Sordariomycetidae</taxon>
        <taxon>Sordariales</taxon>
        <taxon>Podosporaceae</taxon>
        <taxon>Cladorrhinum</taxon>
    </lineage>
</organism>
<name>A0AAV9HVT9_9PEZI</name>
<protein>
    <submittedName>
        <fullName evidence="2">Uncharacterized protein</fullName>
    </submittedName>
</protein>
<evidence type="ECO:0000256" key="1">
    <source>
        <dbReference type="SAM" id="Phobius"/>
    </source>
</evidence>
<keyword evidence="1" id="KW-0812">Transmembrane</keyword>
<sequence>MRNQEQERRWGLGRVVVSAFLFVRAGITVIVGVTCLWDVPEEGSVPAAKFSYLHDSLQIHAIMVTQAWFSRARSRHRESYTRGFISKGREIVLTDQHPPSSSSKPPLIIFWPQQPWSNLGQNGFASDRIQLYVIKNFSKFSPGETFWLNQRNQDQLSWAHPPGLIDSDSKFG</sequence>
<dbReference type="EMBL" id="MU864955">
    <property type="protein sequence ID" value="KAK4463809.1"/>
    <property type="molecule type" value="Genomic_DNA"/>
</dbReference>
<feature type="transmembrane region" description="Helical" evidence="1">
    <location>
        <begin position="12"/>
        <end position="39"/>
    </location>
</feature>
<comment type="caution">
    <text evidence="2">The sequence shown here is derived from an EMBL/GenBank/DDBJ whole genome shotgun (WGS) entry which is preliminary data.</text>
</comment>
<evidence type="ECO:0000313" key="3">
    <source>
        <dbReference type="Proteomes" id="UP001321749"/>
    </source>
</evidence>
<keyword evidence="1" id="KW-1133">Transmembrane helix</keyword>
<reference evidence="2" key="1">
    <citation type="journal article" date="2023" name="Mol. Phylogenet. Evol.">
        <title>Genome-scale phylogeny and comparative genomics of the fungal order Sordariales.</title>
        <authorList>
            <person name="Hensen N."/>
            <person name="Bonometti L."/>
            <person name="Westerberg I."/>
            <person name="Brannstrom I.O."/>
            <person name="Guillou S."/>
            <person name="Cros-Aarteil S."/>
            <person name="Calhoun S."/>
            <person name="Haridas S."/>
            <person name="Kuo A."/>
            <person name="Mondo S."/>
            <person name="Pangilinan J."/>
            <person name="Riley R."/>
            <person name="LaButti K."/>
            <person name="Andreopoulos B."/>
            <person name="Lipzen A."/>
            <person name="Chen C."/>
            <person name="Yan M."/>
            <person name="Daum C."/>
            <person name="Ng V."/>
            <person name="Clum A."/>
            <person name="Steindorff A."/>
            <person name="Ohm R.A."/>
            <person name="Martin F."/>
            <person name="Silar P."/>
            <person name="Natvig D.O."/>
            <person name="Lalanne C."/>
            <person name="Gautier V."/>
            <person name="Ament-Velasquez S.L."/>
            <person name="Kruys A."/>
            <person name="Hutchinson M.I."/>
            <person name="Powell A.J."/>
            <person name="Barry K."/>
            <person name="Miller A.N."/>
            <person name="Grigoriev I.V."/>
            <person name="Debuchy R."/>
            <person name="Gladieux P."/>
            <person name="Hiltunen Thoren M."/>
            <person name="Johannesson H."/>
        </authorList>
    </citation>
    <scope>NUCLEOTIDE SEQUENCE</scope>
    <source>
        <strain evidence="2">PSN324</strain>
    </source>
</reference>
<accession>A0AAV9HVT9</accession>
<keyword evidence="1" id="KW-0472">Membrane</keyword>